<feature type="region of interest" description="Disordered" evidence="7">
    <location>
        <begin position="553"/>
        <end position="605"/>
    </location>
</feature>
<dbReference type="GO" id="GO:0005739">
    <property type="term" value="C:mitochondrion"/>
    <property type="evidence" value="ECO:0007669"/>
    <property type="project" value="TreeGrafter"/>
</dbReference>
<keyword evidence="6" id="KW-0175">Coiled coil</keyword>
<dbReference type="GO" id="GO:0140268">
    <property type="term" value="C:endoplasmic reticulum-plasma membrane contact site"/>
    <property type="evidence" value="ECO:0007669"/>
    <property type="project" value="TreeGrafter"/>
</dbReference>
<name>M3B5I0_PSEFD</name>
<dbReference type="RefSeq" id="XP_007925241.1">
    <property type="nucleotide sequence ID" value="XM_007927050.1"/>
</dbReference>
<evidence type="ECO:0000256" key="3">
    <source>
        <dbReference type="ARBA" id="ARBA00022692"/>
    </source>
</evidence>
<feature type="compositionally biased region" description="Pro residues" evidence="7">
    <location>
        <begin position="182"/>
        <end position="192"/>
    </location>
</feature>
<comment type="subcellular location">
    <subcellularLocation>
        <location evidence="1">Membrane</location>
        <topology evidence="1">Single-pass membrane protein</topology>
    </subcellularLocation>
</comment>
<dbReference type="EMBL" id="KB446557">
    <property type="protein sequence ID" value="EME84617.1"/>
    <property type="molecule type" value="Genomic_DNA"/>
</dbReference>
<sequence>MSLAEPSPRALSKLRSRGKGLVSASTTSLTNSSGDGDDKSAFSATDTGLLRSSVDAAIDKVKDRTRRRSVDGRRGSDNIPGRRLSTLVSQTKRKIRGEKASAPERTLSVDSSGFDGNQSDSASPLDGSGRSSLLTDDEALDPNSNPIRPSLSPRQSHAGYLTLSSPELNANPKPVIAGTAPVPSPEPPPPRADPFSKIPAIVEPVETTEGLPAASVPARSPSPSGRLREKFTLARKKSGDADSLNAGGGGGGGGLGGLFRPASRSNRSLDRLSSVSQPVERVEEAPRSGVVPTIPTEKKQERPETPKQRIRQPVDTTFPATPPNLLQTPTTLVTPPTPTEPTASFSKPDSPTKGTSAARPLSSVESIRHRRAQSANLPSKLSASINAPLTPTAEETKTPGGTLTQPNFFSSFFSAATKAAGQVGTSINTSILPGQKSKVNSTPQTIEPVGGGEEVIPGSESRPGTGWTGDQKKPLAVETIGKGNLNFGHLGISESEPNLMSSSTTDTAQDDAHSGDRGRKAEEEAAARAVSTAYERPVAAVVSQATGRPLSIASNERLTLMNGDQTPPRSNVESESNGIKRSGSVRSKLSGRRKHRGSSATTGTSNSIAAALKDSTFGMANPGALGLGHRLTGFAVASSKRNKDFHQLFRSVPEDDYLIEDYSAALQRDILLHGRLYVSEGHICFSSNILGWVTNLVISFDEVVSVEKKSTAVIFPNAIVISTLNARNTFASFVARDSTYELLIGIWKVSHPNLKSSLNGVRLDNAGTGDKTEIAEPEEMEDGTEEGSEDEVYDEDADEDAGSFTDGGMVASDAGSNVGDLGLSRKTSAAPMSIAPMPNGNASKGSENADTLVTGAATSSEFPGSTTHEPTECTDTAEHYDRPLTDTTIPAPLGQVYSMMFGPASGAFMKKWLVEEQKSRDLNWTDDKTGLDNEHKTFTFDYIKPLNAPVGPKQTKCITTNTLRAFDLEKAVTVDCSTATPDVPSGGSFTTKTRYCLMWGPNNTTRMIATCCIEWTAKSWLKSAIEKGANDGQVEYVKNIVAALKAAVTTKAPAKGQAKKGKRKGKREVLDAEEANAQREAAVAALETKASDWGIFEPIHPIADILSSVLQPFVTSQVIIAVLFVLLVYTWASAPRSHSGLGYPGRPPPERIAAYEEMWRREESALWDWLEDRVGVDGVYAASSRNSEQAERQKVLKARSMGKKLEDEGMSERQIDDAIRTTEERLAALKEAVARQKSRNKT</sequence>
<dbReference type="CDD" id="cd13220">
    <property type="entry name" value="PH-GRAM_GRAMDC"/>
    <property type="match status" value="1"/>
</dbReference>
<accession>M3B5I0</accession>
<feature type="compositionally biased region" description="Gly residues" evidence="7">
    <location>
        <begin position="246"/>
        <end position="257"/>
    </location>
</feature>
<feature type="compositionally biased region" description="Basic and acidic residues" evidence="7">
    <location>
        <begin position="296"/>
        <end position="307"/>
    </location>
</feature>
<comment type="similarity">
    <text evidence="2">Belongs to the YSP2 family.</text>
</comment>
<dbReference type="GeneID" id="19336111"/>
<dbReference type="Proteomes" id="UP000016932">
    <property type="component" value="Unassembled WGS sequence"/>
</dbReference>
<organism evidence="9 10">
    <name type="scientific">Pseudocercospora fijiensis (strain CIRAD86)</name>
    <name type="common">Black leaf streak disease fungus</name>
    <name type="synonym">Mycosphaerella fijiensis</name>
    <dbReference type="NCBI Taxonomy" id="383855"/>
    <lineage>
        <taxon>Eukaryota</taxon>
        <taxon>Fungi</taxon>
        <taxon>Dikarya</taxon>
        <taxon>Ascomycota</taxon>
        <taxon>Pezizomycotina</taxon>
        <taxon>Dothideomycetes</taxon>
        <taxon>Dothideomycetidae</taxon>
        <taxon>Mycosphaerellales</taxon>
        <taxon>Mycosphaerellaceae</taxon>
        <taxon>Pseudocercospora</taxon>
    </lineage>
</organism>
<dbReference type="GO" id="GO:0120015">
    <property type="term" value="F:sterol transfer activity"/>
    <property type="evidence" value="ECO:0007669"/>
    <property type="project" value="TreeGrafter"/>
</dbReference>
<evidence type="ECO:0000256" key="7">
    <source>
        <dbReference type="SAM" id="MobiDB-lite"/>
    </source>
</evidence>
<evidence type="ECO:0000256" key="2">
    <source>
        <dbReference type="ARBA" id="ARBA00006582"/>
    </source>
</evidence>
<dbReference type="PROSITE" id="PS51778">
    <property type="entry name" value="VAST"/>
    <property type="match status" value="1"/>
</dbReference>
<feature type="region of interest" description="Disordered" evidence="7">
    <location>
        <begin position="434"/>
        <end position="471"/>
    </location>
</feature>
<gene>
    <name evidence="9" type="ORF">MYCFIDRAFT_203095</name>
</gene>
<dbReference type="Pfam" id="PF02893">
    <property type="entry name" value="GRAM"/>
    <property type="match status" value="1"/>
</dbReference>
<feature type="compositionally biased region" description="Polar residues" evidence="7">
    <location>
        <begin position="343"/>
        <end position="355"/>
    </location>
</feature>
<dbReference type="PANTHER" id="PTHR23319:SF4">
    <property type="entry name" value="GRAM DOMAIN CONTAINING 1B, ISOFORM E"/>
    <property type="match status" value="1"/>
</dbReference>
<feature type="compositionally biased region" description="Polar residues" evidence="7">
    <location>
        <begin position="373"/>
        <end position="389"/>
    </location>
</feature>
<dbReference type="PANTHER" id="PTHR23319">
    <property type="entry name" value="GRAM DOMAIN CONTAINING 1B, ISOFORM E"/>
    <property type="match status" value="1"/>
</dbReference>
<keyword evidence="4" id="KW-1133">Transmembrane helix</keyword>
<evidence type="ECO:0000313" key="9">
    <source>
        <dbReference type="EMBL" id="EME84617.1"/>
    </source>
</evidence>
<dbReference type="InterPro" id="IPR051482">
    <property type="entry name" value="Cholesterol_transport"/>
</dbReference>
<evidence type="ECO:0000259" key="8">
    <source>
        <dbReference type="PROSITE" id="PS51778"/>
    </source>
</evidence>
<feature type="compositionally biased region" description="Basic and acidic residues" evidence="7">
    <location>
        <begin position="226"/>
        <end position="240"/>
    </location>
</feature>
<feature type="domain" description="VASt" evidence="8">
    <location>
        <begin position="880"/>
        <end position="1052"/>
    </location>
</feature>
<feature type="compositionally biased region" description="Low complexity" evidence="7">
    <location>
        <begin position="263"/>
        <end position="276"/>
    </location>
</feature>
<feature type="compositionally biased region" description="Low complexity" evidence="7">
    <location>
        <begin position="323"/>
        <end position="334"/>
    </location>
</feature>
<feature type="region of interest" description="Disordered" evidence="7">
    <location>
        <begin position="60"/>
        <end position="400"/>
    </location>
</feature>
<dbReference type="eggNOG" id="KOG1032">
    <property type="taxonomic scope" value="Eukaryota"/>
</dbReference>
<evidence type="ECO:0000256" key="4">
    <source>
        <dbReference type="ARBA" id="ARBA00022989"/>
    </source>
</evidence>
<dbReference type="KEGG" id="pfj:MYCFIDRAFT_203095"/>
<keyword evidence="5" id="KW-0472">Membrane</keyword>
<feature type="region of interest" description="Disordered" evidence="7">
    <location>
        <begin position="1"/>
        <end position="48"/>
    </location>
</feature>
<dbReference type="SMART" id="SM00568">
    <property type="entry name" value="GRAM"/>
    <property type="match status" value="1"/>
</dbReference>
<evidence type="ECO:0000256" key="1">
    <source>
        <dbReference type="ARBA" id="ARBA00004167"/>
    </source>
</evidence>
<keyword evidence="10" id="KW-1185">Reference proteome</keyword>
<dbReference type="Gene3D" id="2.30.29.30">
    <property type="entry name" value="Pleckstrin-homology domain (PH domain)/Phosphotyrosine-binding domain (PTB)"/>
    <property type="match status" value="1"/>
</dbReference>
<feature type="compositionally biased region" description="Low complexity" evidence="7">
    <location>
        <begin position="212"/>
        <end position="224"/>
    </location>
</feature>
<dbReference type="HOGENOM" id="CLU_006864_0_0_1"/>
<feature type="region of interest" description="Disordered" evidence="7">
    <location>
        <begin position="488"/>
        <end position="534"/>
    </location>
</feature>
<dbReference type="AlphaFoldDB" id="M3B5I0"/>
<evidence type="ECO:0000256" key="5">
    <source>
        <dbReference type="ARBA" id="ARBA00023136"/>
    </source>
</evidence>
<evidence type="ECO:0000256" key="6">
    <source>
        <dbReference type="SAM" id="Coils"/>
    </source>
</evidence>
<dbReference type="STRING" id="383855.M3B5I0"/>
<dbReference type="VEuPathDB" id="FungiDB:MYCFIDRAFT_203095"/>
<feature type="compositionally biased region" description="Polar residues" evidence="7">
    <location>
        <begin position="553"/>
        <end position="587"/>
    </location>
</feature>
<dbReference type="InterPro" id="IPR031968">
    <property type="entry name" value="VASt"/>
</dbReference>
<dbReference type="GO" id="GO:0005789">
    <property type="term" value="C:endoplasmic reticulum membrane"/>
    <property type="evidence" value="ECO:0007669"/>
    <property type="project" value="TreeGrafter"/>
</dbReference>
<feature type="region of interest" description="Disordered" evidence="7">
    <location>
        <begin position="765"/>
        <end position="824"/>
    </location>
</feature>
<dbReference type="Pfam" id="PF16016">
    <property type="entry name" value="VASt"/>
    <property type="match status" value="1"/>
</dbReference>
<feature type="compositionally biased region" description="Acidic residues" evidence="7">
    <location>
        <begin position="775"/>
        <end position="801"/>
    </location>
</feature>
<feature type="compositionally biased region" description="Polar residues" evidence="7">
    <location>
        <begin position="23"/>
        <end position="34"/>
    </location>
</feature>
<dbReference type="GO" id="GO:0032541">
    <property type="term" value="C:cortical endoplasmic reticulum"/>
    <property type="evidence" value="ECO:0007669"/>
    <property type="project" value="TreeGrafter"/>
</dbReference>
<dbReference type="OrthoDB" id="2162691at2759"/>
<dbReference type="GO" id="GO:0032366">
    <property type="term" value="P:intracellular sterol transport"/>
    <property type="evidence" value="ECO:0007669"/>
    <property type="project" value="TreeGrafter"/>
</dbReference>
<feature type="compositionally biased region" description="Polar residues" evidence="7">
    <location>
        <begin position="108"/>
        <end position="122"/>
    </location>
</feature>
<dbReference type="InterPro" id="IPR011993">
    <property type="entry name" value="PH-like_dom_sf"/>
</dbReference>
<feature type="compositionally biased region" description="Basic and acidic residues" evidence="7">
    <location>
        <begin position="510"/>
        <end position="526"/>
    </location>
</feature>
<feature type="compositionally biased region" description="Polar residues" evidence="7">
    <location>
        <begin position="434"/>
        <end position="445"/>
    </location>
</feature>
<proteinExistence type="inferred from homology"/>
<evidence type="ECO:0000313" key="10">
    <source>
        <dbReference type="Proteomes" id="UP000016932"/>
    </source>
</evidence>
<dbReference type="InterPro" id="IPR004182">
    <property type="entry name" value="GRAM"/>
</dbReference>
<protein>
    <recommendedName>
        <fullName evidence="8">VASt domain-containing protein</fullName>
    </recommendedName>
</protein>
<reference evidence="9 10" key="1">
    <citation type="journal article" date="2012" name="PLoS Pathog.">
        <title>Diverse lifestyles and strategies of plant pathogenesis encoded in the genomes of eighteen Dothideomycetes fungi.</title>
        <authorList>
            <person name="Ohm R.A."/>
            <person name="Feau N."/>
            <person name="Henrissat B."/>
            <person name="Schoch C.L."/>
            <person name="Horwitz B.A."/>
            <person name="Barry K.W."/>
            <person name="Condon B.J."/>
            <person name="Copeland A.C."/>
            <person name="Dhillon B."/>
            <person name="Glaser F."/>
            <person name="Hesse C.N."/>
            <person name="Kosti I."/>
            <person name="LaButti K."/>
            <person name="Lindquist E.A."/>
            <person name="Lucas S."/>
            <person name="Salamov A.A."/>
            <person name="Bradshaw R.E."/>
            <person name="Ciuffetti L."/>
            <person name="Hamelin R.C."/>
            <person name="Kema G.H.J."/>
            <person name="Lawrence C."/>
            <person name="Scott J.A."/>
            <person name="Spatafora J.W."/>
            <person name="Turgeon B.G."/>
            <person name="de Wit P.J.G.M."/>
            <person name="Zhong S."/>
            <person name="Goodwin S.B."/>
            <person name="Grigoriev I.V."/>
        </authorList>
    </citation>
    <scope>NUCLEOTIDE SEQUENCE [LARGE SCALE GENOMIC DNA]</scope>
    <source>
        <strain evidence="9 10">CIRAD86</strain>
    </source>
</reference>
<feature type="compositionally biased region" description="Polar residues" evidence="7">
    <location>
        <begin position="142"/>
        <end position="155"/>
    </location>
</feature>
<keyword evidence="3" id="KW-0812">Transmembrane</keyword>
<feature type="compositionally biased region" description="Basic and acidic residues" evidence="7">
    <location>
        <begin position="60"/>
        <end position="76"/>
    </location>
</feature>
<feature type="coiled-coil region" evidence="6">
    <location>
        <begin position="1212"/>
        <end position="1239"/>
    </location>
</feature>
<feature type="compositionally biased region" description="Polar residues" evidence="7">
    <location>
        <begin position="495"/>
        <end position="507"/>
    </location>
</feature>
<dbReference type="GO" id="GO:0032934">
    <property type="term" value="F:sterol binding"/>
    <property type="evidence" value="ECO:0007669"/>
    <property type="project" value="TreeGrafter"/>
</dbReference>
<dbReference type="GO" id="GO:0005886">
    <property type="term" value="C:plasma membrane"/>
    <property type="evidence" value="ECO:0007669"/>
    <property type="project" value="TreeGrafter"/>
</dbReference>